<dbReference type="PRINTS" id="PR00380">
    <property type="entry name" value="KINESINHEAVY"/>
</dbReference>
<dbReference type="InterPro" id="IPR001752">
    <property type="entry name" value="Kinesin_motor_dom"/>
</dbReference>
<evidence type="ECO:0000313" key="11">
    <source>
        <dbReference type="Proteomes" id="UP001648503"/>
    </source>
</evidence>
<reference evidence="10 11" key="1">
    <citation type="submission" date="2021-02" db="EMBL/GenBank/DDBJ databases">
        <title>Variation within the Batrachochytrium salamandrivorans European outbreak.</title>
        <authorList>
            <person name="Kelly M."/>
            <person name="Pasmans F."/>
            <person name="Shea T.P."/>
            <person name="Munoz J.F."/>
            <person name="Carranza S."/>
            <person name="Cuomo C.A."/>
            <person name="Martel A."/>
        </authorList>
    </citation>
    <scope>NUCLEOTIDE SEQUENCE [LARGE SCALE GENOMIC DNA]</scope>
    <source>
        <strain evidence="10 11">AMFP18/2</strain>
    </source>
</reference>
<name>A0ABQ8FD62_9FUNG</name>
<dbReference type="SMART" id="SM00129">
    <property type="entry name" value="KISc"/>
    <property type="match status" value="1"/>
</dbReference>
<keyword evidence="6" id="KW-0505">Motor protein</keyword>
<evidence type="ECO:0000256" key="3">
    <source>
        <dbReference type="ARBA" id="ARBA00022741"/>
    </source>
</evidence>
<feature type="coiled-coil region" evidence="7">
    <location>
        <begin position="1264"/>
        <end position="1291"/>
    </location>
</feature>
<keyword evidence="11" id="KW-1185">Reference proteome</keyword>
<feature type="region of interest" description="Disordered" evidence="8">
    <location>
        <begin position="908"/>
        <end position="928"/>
    </location>
</feature>
<protein>
    <recommendedName>
        <fullName evidence="9">Kinesin motor domain-containing protein</fullName>
    </recommendedName>
</protein>
<feature type="region of interest" description="Disordered" evidence="8">
    <location>
        <begin position="1296"/>
        <end position="1409"/>
    </location>
</feature>
<dbReference type="Proteomes" id="UP001648503">
    <property type="component" value="Unassembled WGS sequence"/>
</dbReference>
<comment type="caution">
    <text evidence="10">The sequence shown here is derived from an EMBL/GenBank/DDBJ whole genome shotgun (WGS) entry which is preliminary data.</text>
</comment>
<dbReference type="InterPro" id="IPR036961">
    <property type="entry name" value="Kinesin_motor_dom_sf"/>
</dbReference>
<gene>
    <name evidence="10" type="ORF">BASA50_005269</name>
</gene>
<sequence>MATATVKVAVRVRPMAAKELLANSSECVGYIPGTTQLVVGSTGAAGHSSSSSAAGPDSAYWMAQKSFTFDYVFDPLTTQDALYDDCVAPLVDRFLEGFNATVLAYGQTGSGKTYSMGIGMDSATTTSATTSLGIVPRAIESVFNRIQEMPQQDSGSTKTQVFVSFLELYNEELVDLLNSKPRASIPANMAPTIREDSAGRIVWLNTKEEVVNNTEELLGVLQRGTFSRTTASTDMNATSSRSHAIFTVTLRQERMSGVGSSSGTVRRIESREGVLETGEIQPRISSASTAASASQIIVSKFHFVDLAGSERLKRTNAEGDRKKEGISINQGLLALGNVISALGDETRRSSHVPYRDSKLTRMLQDSLGGNSQTLMLACISPSDLNYAETTNTLHYANRARNIKNRVSINQEWSGAGGSGSSAGSIEKDRQIKLLQQTVSQLRTELAMIRATGGMGSSSSQSGAAAVRISDSTMAVEGGAAPSHSGLDQKEARYYQRRERDLVAELDMYKTTQRTTRFNMDKLQFRCHRLHARVYELVQEHAQAVIERDAAVLERSRLLVPGMCFQVKDDSSMAGNTAAMAAEAQSVLDLFPGARSKSLPDTDRGMKGLSAKDHVDEIDAQGNVAAHSYGIKDGFYPTASANESQRLDVHPVVQGYVSTISALQIRLAEAEDKIAWHTEAMSKLGRKGARFAEPVMAWTEAENKNIGIATVPTLRVLDDLRANPILADTMHEKTLVKGLRDNRMVQSMLYSDEDAQASVTGKRLEEGKNATFGFPDTSWGSSLSNESTLSTLESDTGDSGADEPPTADPDMFLIINKIQNDIADHEALVERIHRRDAEYDVMKKAYEQKLNVLSGQLSQFQREKDQALRRMHNSTGGSKKDRAGKIAAATSKYDEEKRRLDVQIAEYRQKLGDHSRQQSSSRSRADQLTKELRTTIEALKNEKARMLQDLRKEAQKHRDTSTANQREIARLRRKERTAADAAKRLQRSNQLQRVVLKKRSEEMSKSQSKLRSVMQLLKRSSTPHRISKSLAHIGSGACSPTGKRPLMSGSRPSTAVTSGRSTANGGGGGGGSRRGVSVPTVDQYIANADSLVRANARSIASDMATIETRTEFKKQMVDKELAACVLSRRSHAALYELKHHRMKLVGEQHELIAERERVVQAEFKRTGIHDAETPQYMDERLQAIDVEVGSIDIKMSSLEDLVRQTQTVVAYQSSAFSPEAANQDEAEMDLSWENALNLIRSLDHMELESAVALFLEDIIGYRVAAEEAQVRIEERENAIAELGRMVESLRAAATHAQSQLFQTRRSDTDAAHEPLSSAETRTVNDTDLPIEVEGVNHEEEEEEKEEEEVDAMDEVNEEDPEPLGSALMTVGASESDAAVRPVKTRRSLRGSISSDSISRQSGTSRALQPTRAVVGSEMASVLASVLAADGLSKRERAASPDMMIRRQNVSMDCSSSGSAASNVSNISNALNASNALSNALSNVVSQTQPSTTTTKEMLLRRQHSADQLETRMVGRLTGQLTTSSSNNSSNNNISVFPASLKHRLSMSPVRQPSVWRSASTTNSSSSSSSGGGGSYTSNSFYSPSSQASNDTPQYKNDGAASSGSTITPCLSSSGSTITPCLSSSTSSINTGTMGGLDVFERLANAHTRASQAKVIQRVVSDKESPSVVAMDGSNRLSLSTDSTIMNTLSSTNTNAE</sequence>
<feature type="domain" description="Kinesin motor" evidence="9">
    <location>
        <begin position="5"/>
        <end position="402"/>
    </location>
</feature>
<evidence type="ECO:0000256" key="4">
    <source>
        <dbReference type="ARBA" id="ARBA00022840"/>
    </source>
</evidence>
<proteinExistence type="inferred from homology"/>
<feature type="binding site" evidence="6">
    <location>
        <begin position="106"/>
        <end position="113"/>
    </location>
    <ligand>
        <name>ATP</name>
        <dbReference type="ChEBI" id="CHEBI:30616"/>
    </ligand>
</feature>
<evidence type="ECO:0000256" key="6">
    <source>
        <dbReference type="PROSITE-ProRule" id="PRU00283"/>
    </source>
</evidence>
<accession>A0ABQ8FD62</accession>
<feature type="compositionally biased region" description="Polar residues" evidence="8">
    <location>
        <begin position="1049"/>
        <end position="1062"/>
    </location>
</feature>
<comment type="similarity">
    <text evidence="6">Belongs to the TRAFAC class myosin-kinesin ATPase superfamily. Kinesin family.</text>
</comment>
<feature type="compositionally biased region" description="Low complexity" evidence="8">
    <location>
        <begin position="776"/>
        <end position="798"/>
    </location>
</feature>
<feature type="coiled-coil region" evidence="7">
    <location>
        <begin position="814"/>
        <end position="869"/>
    </location>
</feature>
<dbReference type="Pfam" id="PF00225">
    <property type="entry name" value="Kinesin"/>
    <property type="match status" value="1"/>
</dbReference>
<feature type="compositionally biased region" description="Low complexity" evidence="8">
    <location>
        <begin position="1556"/>
        <end position="1567"/>
    </location>
</feature>
<evidence type="ECO:0000259" key="9">
    <source>
        <dbReference type="PROSITE" id="PS50067"/>
    </source>
</evidence>
<evidence type="ECO:0000256" key="7">
    <source>
        <dbReference type="SAM" id="Coils"/>
    </source>
</evidence>
<comment type="subcellular location">
    <subcellularLocation>
        <location evidence="1">Cytoplasm</location>
    </subcellularLocation>
</comment>
<feature type="region of interest" description="Disordered" evidence="8">
    <location>
        <begin position="870"/>
        <end position="891"/>
    </location>
</feature>
<dbReference type="InterPro" id="IPR019821">
    <property type="entry name" value="Kinesin_motor_CS"/>
</dbReference>
<feature type="compositionally biased region" description="Polar residues" evidence="8">
    <location>
        <begin position="1585"/>
        <end position="1603"/>
    </location>
</feature>
<evidence type="ECO:0000313" key="10">
    <source>
        <dbReference type="EMBL" id="KAH6596227.1"/>
    </source>
</evidence>
<evidence type="ECO:0000256" key="8">
    <source>
        <dbReference type="SAM" id="MobiDB-lite"/>
    </source>
</evidence>
<feature type="compositionally biased region" description="Acidic residues" evidence="8">
    <location>
        <begin position="1337"/>
        <end position="1360"/>
    </location>
</feature>
<organism evidence="10 11">
    <name type="scientific">Batrachochytrium salamandrivorans</name>
    <dbReference type="NCBI Taxonomy" id="1357716"/>
    <lineage>
        <taxon>Eukaryota</taxon>
        <taxon>Fungi</taxon>
        <taxon>Fungi incertae sedis</taxon>
        <taxon>Chytridiomycota</taxon>
        <taxon>Chytridiomycota incertae sedis</taxon>
        <taxon>Chytridiomycetes</taxon>
        <taxon>Rhizophydiales</taxon>
        <taxon>Rhizophydiales incertae sedis</taxon>
        <taxon>Batrachochytrium</taxon>
    </lineage>
</organism>
<dbReference type="Pfam" id="PF25764">
    <property type="entry name" value="KIF21A_4th"/>
    <property type="match status" value="1"/>
</dbReference>
<feature type="compositionally biased region" description="Gly residues" evidence="8">
    <location>
        <begin position="1063"/>
        <end position="1072"/>
    </location>
</feature>
<feature type="compositionally biased region" description="Low complexity" evidence="8">
    <location>
        <begin position="1574"/>
        <end position="1584"/>
    </location>
</feature>
<feature type="compositionally biased region" description="Low complexity" evidence="8">
    <location>
        <begin position="1388"/>
        <end position="1404"/>
    </location>
</feature>
<feature type="region of interest" description="Disordered" evidence="8">
    <location>
        <begin position="774"/>
        <end position="807"/>
    </location>
</feature>
<dbReference type="InterPro" id="IPR027640">
    <property type="entry name" value="Kinesin-like_fam"/>
</dbReference>
<evidence type="ECO:0000256" key="2">
    <source>
        <dbReference type="ARBA" id="ARBA00022490"/>
    </source>
</evidence>
<dbReference type="InterPro" id="IPR027417">
    <property type="entry name" value="P-loop_NTPase"/>
</dbReference>
<dbReference type="PANTHER" id="PTHR47969:SF15">
    <property type="entry name" value="CHROMOSOME-ASSOCIATED KINESIN KIF4A-RELATED"/>
    <property type="match status" value="1"/>
</dbReference>
<dbReference type="PROSITE" id="PS50067">
    <property type="entry name" value="KINESIN_MOTOR_2"/>
    <property type="match status" value="1"/>
</dbReference>
<keyword evidence="2" id="KW-0963">Cytoplasm</keyword>
<keyword evidence="4 6" id="KW-0067">ATP-binding</keyword>
<evidence type="ECO:0000256" key="1">
    <source>
        <dbReference type="ARBA" id="ARBA00004496"/>
    </source>
</evidence>
<feature type="region of interest" description="Disordered" evidence="8">
    <location>
        <begin position="1546"/>
        <end position="1603"/>
    </location>
</feature>
<feature type="region of interest" description="Disordered" evidence="8">
    <location>
        <begin position="1031"/>
        <end position="1075"/>
    </location>
</feature>
<evidence type="ECO:0000256" key="5">
    <source>
        <dbReference type="ARBA" id="ARBA00023054"/>
    </source>
</evidence>
<keyword evidence="3 6" id="KW-0547">Nucleotide-binding</keyword>
<dbReference type="EMBL" id="JAFCIX010000242">
    <property type="protein sequence ID" value="KAH6596227.1"/>
    <property type="molecule type" value="Genomic_DNA"/>
</dbReference>
<dbReference type="Gene3D" id="3.40.850.10">
    <property type="entry name" value="Kinesin motor domain"/>
    <property type="match status" value="1"/>
</dbReference>
<dbReference type="SUPFAM" id="SSF52540">
    <property type="entry name" value="P-loop containing nucleoside triphosphate hydrolases"/>
    <property type="match status" value="1"/>
</dbReference>
<dbReference type="PROSITE" id="PS00411">
    <property type="entry name" value="KINESIN_MOTOR_1"/>
    <property type="match status" value="1"/>
</dbReference>
<dbReference type="PANTHER" id="PTHR47969">
    <property type="entry name" value="CHROMOSOME-ASSOCIATED KINESIN KIF4A-RELATED"/>
    <property type="match status" value="1"/>
</dbReference>
<keyword evidence="5 7" id="KW-0175">Coiled coil</keyword>
<dbReference type="CDD" id="cd01372">
    <property type="entry name" value="KISc_KIF4"/>
    <property type="match status" value="1"/>
</dbReference>